<dbReference type="InterPro" id="IPR051685">
    <property type="entry name" value="Ycf3/AcsC/BcsC/TPR_MFPF"/>
</dbReference>
<gene>
    <name evidence="4" type="ORF">GCM10023333_11860</name>
</gene>
<accession>A0ABP9EN48</accession>
<dbReference type="InterPro" id="IPR019734">
    <property type="entry name" value="TPR_rpt"/>
</dbReference>
<keyword evidence="2 3" id="KW-0802">TPR repeat</keyword>
<evidence type="ECO:0000256" key="2">
    <source>
        <dbReference type="ARBA" id="ARBA00022803"/>
    </source>
</evidence>
<dbReference type="SMART" id="SM00028">
    <property type="entry name" value="TPR"/>
    <property type="match status" value="6"/>
</dbReference>
<protein>
    <submittedName>
        <fullName evidence="4">Tetratricopeptide repeat protein</fullName>
    </submittedName>
</protein>
<feature type="repeat" description="TPR" evidence="3">
    <location>
        <begin position="217"/>
        <end position="250"/>
    </location>
</feature>
<evidence type="ECO:0000256" key="3">
    <source>
        <dbReference type="PROSITE-ProRule" id="PRU00339"/>
    </source>
</evidence>
<evidence type="ECO:0000313" key="4">
    <source>
        <dbReference type="EMBL" id="GAA4879528.1"/>
    </source>
</evidence>
<dbReference type="PANTHER" id="PTHR44943">
    <property type="entry name" value="CELLULOSE SYNTHASE OPERON PROTEIN C"/>
    <property type="match status" value="1"/>
</dbReference>
<keyword evidence="1" id="KW-0677">Repeat</keyword>
<dbReference type="Gene3D" id="1.25.40.10">
    <property type="entry name" value="Tetratricopeptide repeat domain"/>
    <property type="match status" value="2"/>
</dbReference>
<comment type="caution">
    <text evidence="4">The sequence shown here is derived from an EMBL/GenBank/DDBJ whole genome shotgun (WGS) entry which is preliminary data.</text>
</comment>
<proteinExistence type="predicted"/>
<feature type="repeat" description="TPR" evidence="3">
    <location>
        <begin position="183"/>
        <end position="216"/>
    </location>
</feature>
<sequence>MMLALLAGCQNTPDDPIKPDLSQIEQQAATSLQRGHYPTALKHYLELLEYAPDNVDAIYKIGVIQSKLGQDHHAMKAFRDVLKLQPDHIGALAELAVTELSHGDSREAKIHLRSALDLDQQRLNANDPTIKIMLGEENEWHGLDRGSPVKAYLAQGIVHDMKSEYEAGQKIYRLVLEHDPMSADALNNLGYSYYLAGDLAQAEIHLRKVTQRHPNYRRAWTNLGLVYVRMGHTERAFQAFKRVMPEADAYNDIGYFVLLDSRLEEAEALFLKAIDSSPSYFVKAQDNLKRVQALLKRQRLAQGGEPDPIEAQFKAELVGSGYSGLQSLSDTRALQ</sequence>
<reference evidence="5" key="1">
    <citation type="journal article" date="2019" name="Int. J. Syst. Evol. Microbiol.">
        <title>The Global Catalogue of Microorganisms (GCM) 10K type strain sequencing project: providing services to taxonomists for standard genome sequencing and annotation.</title>
        <authorList>
            <consortium name="The Broad Institute Genomics Platform"/>
            <consortium name="The Broad Institute Genome Sequencing Center for Infectious Disease"/>
            <person name="Wu L."/>
            <person name="Ma J."/>
        </authorList>
    </citation>
    <scope>NUCLEOTIDE SEQUENCE [LARGE SCALE GENOMIC DNA]</scope>
    <source>
        <strain evidence="5">JCM 18401</strain>
    </source>
</reference>
<name>A0ABP9EN48_9GAMM</name>
<dbReference type="PROSITE" id="PS50005">
    <property type="entry name" value="TPR"/>
    <property type="match status" value="3"/>
</dbReference>
<dbReference type="Pfam" id="PF13432">
    <property type="entry name" value="TPR_16"/>
    <property type="match status" value="2"/>
</dbReference>
<feature type="repeat" description="TPR" evidence="3">
    <location>
        <begin position="55"/>
        <end position="88"/>
    </location>
</feature>
<dbReference type="Proteomes" id="UP001499988">
    <property type="component" value="Unassembled WGS sequence"/>
</dbReference>
<evidence type="ECO:0000313" key="5">
    <source>
        <dbReference type="Proteomes" id="UP001499988"/>
    </source>
</evidence>
<dbReference type="PANTHER" id="PTHR44943:SF8">
    <property type="entry name" value="TPR REPEAT-CONTAINING PROTEIN MJ0263"/>
    <property type="match status" value="1"/>
</dbReference>
<dbReference type="InterPro" id="IPR011990">
    <property type="entry name" value="TPR-like_helical_dom_sf"/>
</dbReference>
<evidence type="ECO:0000256" key="1">
    <source>
        <dbReference type="ARBA" id="ARBA00022737"/>
    </source>
</evidence>
<keyword evidence="5" id="KW-1185">Reference proteome</keyword>
<organism evidence="4 5">
    <name type="scientific">Ferrimonas pelagia</name>
    <dbReference type="NCBI Taxonomy" id="1177826"/>
    <lineage>
        <taxon>Bacteria</taxon>
        <taxon>Pseudomonadati</taxon>
        <taxon>Pseudomonadota</taxon>
        <taxon>Gammaproteobacteria</taxon>
        <taxon>Alteromonadales</taxon>
        <taxon>Ferrimonadaceae</taxon>
        <taxon>Ferrimonas</taxon>
    </lineage>
</organism>
<dbReference type="EMBL" id="BAABJZ010000016">
    <property type="protein sequence ID" value="GAA4879528.1"/>
    <property type="molecule type" value="Genomic_DNA"/>
</dbReference>
<dbReference type="SUPFAM" id="SSF48452">
    <property type="entry name" value="TPR-like"/>
    <property type="match status" value="1"/>
</dbReference>
<dbReference type="Pfam" id="PF13414">
    <property type="entry name" value="TPR_11"/>
    <property type="match status" value="1"/>
</dbReference>